<evidence type="ECO:0000313" key="1">
    <source>
        <dbReference type="EMBL" id="AUN31251.1"/>
    </source>
</evidence>
<dbReference type="Pfam" id="PF10805">
    <property type="entry name" value="DUF2730"/>
    <property type="match status" value="1"/>
</dbReference>
<protein>
    <submittedName>
        <fullName evidence="1">Uncharacterized protein</fullName>
    </submittedName>
</protein>
<dbReference type="Gene3D" id="1.20.1480.30">
    <property type="entry name" value="Designed four-helix bundle protein"/>
    <property type="match status" value="1"/>
</dbReference>
<dbReference type="InterPro" id="IPR020269">
    <property type="entry name" value="Phage_Mu_Releasin"/>
</dbReference>
<name>A0A2K9NDN0_9PROT</name>
<dbReference type="AlphaFoldDB" id="A0A2K9NDN0"/>
<dbReference type="KEGG" id="ncb:C0V82_14165"/>
<sequence>MNYPGWIMAAAAILGIVNTLGVAWIIWSIRSMIAQKVGAALEGVSKDMRELEKGLLVLETRSEALPTTEDLHALATALKDVAGELKAIGERFAGLKETMARVERTVERHENIIARAAQGS</sequence>
<gene>
    <name evidence="1" type="ORF">C0V82_14165</name>
</gene>
<dbReference type="EMBL" id="CP025611">
    <property type="protein sequence ID" value="AUN31251.1"/>
    <property type="molecule type" value="Genomic_DNA"/>
</dbReference>
<accession>A0A2K9NDN0</accession>
<keyword evidence="2" id="KW-1185">Reference proteome</keyword>
<proteinExistence type="predicted"/>
<organism evidence="1 2">
    <name type="scientific">Niveispirillum cyanobacteriorum</name>
    <dbReference type="NCBI Taxonomy" id="1612173"/>
    <lineage>
        <taxon>Bacteria</taxon>
        <taxon>Pseudomonadati</taxon>
        <taxon>Pseudomonadota</taxon>
        <taxon>Alphaproteobacteria</taxon>
        <taxon>Rhodospirillales</taxon>
        <taxon>Azospirillaceae</taxon>
        <taxon>Niveispirillum</taxon>
    </lineage>
</organism>
<evidence type="ECO:0000313" key="2">
    <source>
        <dbReference type="Proteomes" id="UP000234752"/>
    </source>
</evidence>
<dbReference type="RefSeq" id="WP_102112858.1">
    <property type="nucleotide sequence ID" value="NZ_BMGN01000005.1"/>
</dbReference>
<dbReference type="Proteomes" id="UP000234752">
    <property type="component" value="Chromosome eg_1"/>
</dbReference>
<reference evidence="1 2" key="1">
    <citation type="submission" date="2017-12" db="EMBL/GenBank/DDBJ databases">
        <title>Genomes of bacteria within cyanobacterial aggregates.</title>
        <authorList>
            <person name="Cai H."/>
        </authorList>
    </citation>
    <scope>NUCLEOTIDE SEQUENCE [LARGE SCALE GENOMIC DNA]</scope>
    <source>
        <strain evidence="1 2">TH16</strain>
    </source>
</reference>